<keyword evidence="1" id="KW-0479">Metal-binding</keyword>
<evidence type="ECO:0000256" key="1">
    <source>
        <dbReference type="ARBA" id="ARBA00022723"/>
    </source>
</evidence>
<dbReference type="Pfam" id="PF04082">
    <property type="entry name" value="Fungal_trans"/>
    <property type="match status" value="1"/>
</dbReference>
<dbReference type="SUPFAM" id="SSF57701">
    <property type="entry name" value="Zn2/Cys6 DNA-binding domain"/>
    <property type="match status" value="1"/>
</dbReference>
<feature type="compositionally biased region" description="Polar residues" evidence="5">
    <location>
        <begin position="88"/>
        <end position="97"/>
    </location>
</feature>
<sequence>MSSEPQNHVPTGIFRSKRARYTSRACKDCQRRKVKCDGRTPCARCAGHSLNCIYSTLAYNNHRKVQRDTATKRRDNTIGKELEHTTSPDDSSSNATVRKSTGFSIAPLAGNNVATRRQDLALHRSPPEFSTNSPEFCGPTSIEYTFNAVNGNLRARGMQSVIPDKHSGSGMPTSSSSRLAQYGPFMKLLTMDPLWDMTREDAQVMIDDWCSGLGTVYPILSRRTMLDTADKIFHSLNLSHSEGLRERGGAVAEALFDHNTNKLKIILAIGMTKEAGGREHQAQRLFQSTSEAVEGLIWNPEGIHGIQLLFLVAMYHYHLNEEVRTGRCIAFAARLCLEAGWHRRTMLEKIFPDSEEYSEALQAFWAVYMLERRLSLGQGIPFSIQDSYIDRTLYAVDVENPLLATLLQWTKLAGKTWHALNNQTEKSYEARAEDISFLDFQIMEWYDSLPEHLKMPDVAIWTKDSRRLPTYYNSILFVRKAHLRTLIYRPVLQSPVQSRQNEPIVLKAIEIAKETIRTLFHLNEHTALIRTHPMFFQQLLLTGLGNLLLAIVSTGPRIRTNVREEFDMFLHLFQLLSSDNTVLRRTWQRLQGLRDLHARLSHSDRSTHMPHVDSGGADLGDDTAVTLSFDDIFPEMPILSAMVGAADTCGQSATDMRVLPDFNYAPEDFFDSENLFDFPFLNLPSFM</sequence>
<evidence type="ECO:0000256" key="5">
    <source>
        <dbReference type="SAM" id="MobiDB-lite"/>
    </source>
</evidence>
<evidence type="ECO:0000256" key="3">
    <source>
        <dbReference type="ARBA" id="ARBA00023163"/>
    </source>
</evidence>
<organism evidence="7 8">
    <name type="scientific">Dendryphion nanum</name>
    <dbReference type="NCBI Taxonomy" id="256645"/>
    <lineage>
        <taxon>Eukaryota</taxon>
        <taxon>Fungi</taxon>
        <taxon>Dikarya</taxon>
        <taxon>Ascomycota</taxon>
        <taxon>Pezizomycotina</taxon>
        <taxon>Dothideomycetes</taxon>
        <taxon>Pleosporomycetidae</taxon>
        <taxon>Pleosporales</taxon>
        <taxon>Torulaceae</taxon>
        <taxon>Dendryphion</taxon>
    </lineage>
</organism>
<dbReference type="InterPro" id="IPR001138">
    <property type="entry name" value="Zn2Cys6_DnaBD"/>
</dbReference>
<dbReference type="GO" id="GO:0008270">
    <property type="term" value="F:zinc ion binding"/>
    <property type="evidence" value="ECO:0007669"/>
    <property type="project" value="InterPro"/>
</dbReference>
<evidence type="ECO:0000256" key="4">
    <source>
        <dbReference type="ARBA" id="ARBA00023242"/>
    </source>
</evidence>
<dbReference type="SMART" id="SM00066">
    <property type="entry name" value="GAL4"/>
    <property type="match status" value="1"/>
</dbReference>
<evidence type="ECO:0000256" key="2">
    <source>
        <dbReference type="ARBA" id="ARBA00023015"/>
    </source>
</evidence>
<dbReference type="Gene3D" id="4.10.240.10">
    <property type="entry name" value="Zn(2)-C6 fungal-type DNA-binding domain"/>
    <property type="match status" value="1"/>
</dbReference>
<dbReference type="InterPro" id="IPR051127">
    <property type="entry name" value="Fungal_SecMet_Regulators"/>
</dbReference>
<dbReference type="GO" id="GO:0000435">
    <property type="term" value="P:positive regulation of transcription from RNA polymerase II promoter by galactose"/>
    <property type="evidence" value="ECO:0007669"/>
    <property type="project" value="TreeGrafter"/>
</dbReference>
<name>A0A9P9DNP7_9PLEO</name>
<reference evidence="7" key="1">
    <citation type="journal article" date="2021" name="Nat. Commun.">
        <title>Genetic determinants of endophytism in the Arabidopsis root mycobiome.</title>
        <authorList>
            <person name="Mesny F."/>
            <person name="Miyauchi S."/>
            <person name="Thiergart T."/>
            <person name="Pickel B."/>
            <person name="Atanasova L."/>
            <person name="Karlsson M."/>
            <person name="Huettel B."/>
            <person name="Barry K.W."/>
            <person name="Haridas S."/>
            <person name="Chen C."/>
            <person name="Bauer D."/>
            <person name="Andreopoulos W."/>
            <person name="Pangilinan J."/>
            <person name="LaButti K."/>
            <person name="Riley R."/>
            <person name="Lipzen A."/>
            <person name="Clum A."/>
            <person name="Drula E."/>
            <person name="Henrissat B."/>
            <person name="Kohler A."/>
            <person name="Grigoriev I.V."/>
            <person name="Martin F.M."/>
            <person name="Hacquard S."/>
        </authorList>
    </citation>
    <scope>NUCLEOTIDE SEQUENCE</scope>
    <source>
        <strain evidence="7">MPI-CAGE-CH-0243</strain>
    </source>
</reference>
<accession>A0A9P9DNP7</accession>
<dbReference type="GO" id="GO:0000978">
    <property type="term" value="F:RNA polymerase II cis-regulatory region sequence-specific DNA binding"/>
    <property type="evidence" value="ECO:0007669"/>
    <property type="project" value="TreeGrafter"/>
</dbReference>
<dbReference type="PANTHER" id="PTHR47424">
    <property type="entry name" value="REGULATORY PROTEIN GAL4"/>
    <property type="match status" value="1"/>
</dbReference>
<keyword evidence="8" id="KW-1185">Reference proteome</keyword>
<evidence type="ECO:0000259" key="6">
    <source>
        <dbReference type="PROSITE" id="PS50048"/>
    </source>
</evidence>
<dbReference type="EMBL" id="JAGMWT010000009">
    <property type="protein sequence ID" value="KAH7122799.1"/>
    <property type="molecule type" value="Genomic_DNA"/>
</dbReference>
<feature type="region of interest" description="Disordered" evidence="5">
    <location>
        <begin position="64"/>
        <end position="97"/>
    </location>
</feature>
<gene>
    <name evidence="7" type="ORF">B0J11DRAFT_464921</name>
</gene>
<evidence type="ECO:0000313" key="7">
    <source>
        <dbReference type="EMBL" id="KAH7122799.1"/>
    </source>
</evidence>
<feature type="domain" description="Zn(2)-C6 fungal-type" evidence="6">
    <location>
        <begin position="25"/>
        <end position="54"/>
    </location>
</feature>
<keyword evidence="2" id="KW-0805">Transcription regulation</keyword>
<dbReference type="GO" id="GO:0006351">
    <property type="term" value="P:DNA-templated transcription"/>
    <property type="evidence" value="ECO:0007669"/>
    <property type="project" value="InterPro"/>
</dbReference>
<dbReference type="GO" id="GO:0005634">
    <property type="term" value="C:nucleus"/>
    <property type="evidence" value="ECO:0007669"/>
    <property type="project" value="TreeGrafter"/>
</dbReference>
<keyword evidence="3" id="KW-0804">Transcription</keyword>
<keyword evidence="4" id="KW-0539">Nucleus</keyword>
<dbReference type="InterPro" id="IPR007219">
    <property type="entry name" value="XnlR_reg_dom"/>
</dbReference>
<dbReference type="AlphaFoldDB" id="A0A9P9DNP7"/>
<dbReference type="CDD" id="cd12148">
    <property type="entry name" value="fungal_TF_MHR"/>
    <property type="match status" value="1"/>
</dbReference>
<protein>
    <recommendedName>
        <fullName evidence="6">Zn(2)-C6 fungal-type domain-containing protein</fullName>
    </recommendedName>
</protein>
<dbReference type="PANTHER" id="PTHR47424:SF5">
    <property type="entry name" value="ZN(II)2CYS6 TRANSCRIPTION FACTOR (EUROFUNG)"/>
    <property type="match status" value="1"/>
</dbReference>
<dbReference type="GO" id="GO:0000981">
    <property type="term" value="F:DNA-binding transcription factor activity, RNA polymerase II-specific"/>
    <property type="evidence" value="ECO:0007669"/>
    <property type="project" value="InterPro"/>
</dbReference>
<dbReference type="PROSITE" id="PS50048">
    <property type="entry name" value="ZN2_CY6_FUNGAL_2"/>
    <property type="match status" value="1"/>
</dbReference>
<dbReference type="OrthoDB" id="3971593at2759"/>
<dbReference type="CDD" id="cd00067">
    <property type="entry name" value="GAL4"/>
    <property type="match status" value="1"/>
</dbReference>
<evidence type="ECO:0000313" key="8">
    <source>
        <dbReference type="Proteomes" id="UP000700596"/>
    </source>
</evidence>
<comment type="caution">
    <text evidence="7">The sequence shown here is derived from an EMBL/GenBank/DDBJ whole genome shotgun (WGS) entry which is preliminary data.</text>
</comment>
<feature type="compositionally biased region" description="Basic and acidic residues" evidence="5">
    <location>
        <begin position="66"/>
        <end position="87"/>
    </location>
</feature>
<dbReference type="Proteomes" id="UP000700596">
    <property type="component" value="Unassembled WGS sequence"/>
</dbReference>
<proteinExistence type="predicted"/>
<dbReference type="InterPro" id="IPR036864">
    <property type="entry name" value="Zn2-C6_fun-type_DNA-bd_sf"/>
</dbReference>
<dbReference type="Pfam" id="PF00172">
    <property type="entry name" value="Zn_clus"/>
    <property type="match status" value="1"/>
</dbReference>
<dbReference type="SMART" id="SM00906">
    <property type="entry name" value="Fungal_trans"/>
    <property type="match status" value="1"/>
</dbReference>